<gene>
    <name evidence="2" type="ORF">CWR43_04545</name>
    <name evidence="3" type="ORF">N2599_32215</name>
</gene>
<feature type="domain" description="B3/B4 tRNA-binding" evidence="1">
    <location>
        <begin position="64"/>
        <end position="216"/>
    </location>
</feature>
<dbReference type="InterPro" id="IPR020825">
    <property type="entry name" value="Phe-tRNA_synthase-like_B3/B4"/>
</dbReference>
<keyword evidence="3" id="KW-0614">Plasmid</keyword>
<evidence type="ECO:0000259" key="1">
    <source>
        <dbReference type="SMART" id="SM00873"/>
    </source>
</evidence>
<dbReference type="PANTHER" id="PTHR39209">
    <property type="match status" value="1"/>
</dbReference>
<dbReference type="EMBL" id="PIQN01000003">
    <property type="protein sequence ID" value="PKA45076.1"/>
    <property type="molecule type" value="Genomic_DNA"/>
</dbReference>
<dbReference type="STRING" id="1041146.GCA_000427985_05072"/>
<dbReference type="PANTHER" id="PTHR39209:SF2">
    <property type="entry name" value="CYTOPLASMIC PROTEIN"/>
    <property type="match status" value="1"/>
</dbReference>
<evidence type="ECO:0000313" key="5">
    <source>
        <dbReference type="Proteomes" id="UP001060123"/>
    </source>
</evidence>
<dbReference type="Pfam" id="PF03483">
    <property type="entry name" value="B3_4"/>
    <property type="match status" value="1"/>
</dbReference>
<dbReference type="RefSeq" id="WP_027509046.1">
    <property type="nucleotide sequence ID" value="NZ_CP104144.1"/>
</dbReference>
<sequence>MLAIDGESPVIDERIKEIAPGFRAMSIHVDATNAGQGSLSPKLLTDACNYVLQGGPTWAEAHLASWADAYVRFGSKPKRTPCSAQALRRRVLKDGSIPSINPIVDLYNAVSLKYAIPVGGENYDAYLGRPLLTVADGSETFETVMNGEAVIENPLPGEVIWRDDAGATCRRWNWRQGTRTRLDAAAGRMWFVLESLETMPDDALAEASDMLVDGLETLMPGCSVFAQRIAV</sequence>
<dbReference type="EMBL" id="CP104144">
    <property type="protein sequence ID" value="UWU19055.1"/>
    <property type="molecule type" value="Genomic_DNA"/>
</dbReference>
<organism evidence="2 4">
    <name type="scientific">Rhizobium sullae</name>
    <name type="common">Rhizobium hedysari</name>
    <dbReference type="NCBI Taxonomy" id="50338"/>
    <lineage>
        <taxon>Bacteria</taxon>
        <taxon>Pseudomonadati</taxon>
        <taxon>Pseudomonadota</taxon>
        <taxon>Alphaproteobacteria</taxon>
        <taxon>Hyphomicrobiales</taxon>
        <taxon>Rhizobiaceae</taxon>
        <taxon>Rhizobium/Agrobacterium group</taxon>
        <taxon>Rhizobium</taxon>
    </lineage>
</organism>
<dbReference type="Proteomes" id="UP001060123">
    <property type="component" value="Plasmid pWSM1592_1"/>
</dbReference>
<geneLocation type="plasmid" evidence="3 5">
    <name>pWSM1592_1</name>
</geneLocation>
<dbReference type="AlphaFoldDB" id="A0A2N0DG70"/>
<protein>
    <submittedName>
        <fullName evidence="3">B3/4 domain-containing protein</fullName>
    </submittedName>
</protein>
<reference evidence="2 4" key="2">
    <citation type="submission" date="2017-12" db="EMBL/GenBank/DDBJ databases">
        <title>Genome sequence of Rhizobium sullae HCNT1 isolated from Sulla coronaria nodules and featuring peculiar denitrification phenotypes.</title>
        <authorList>
            <person name="De Diego-Diaz B."/>
            <person name="Treu L."/>
            <person name="Campanaro S."/>
            <person name="Da Silva Duarte V."/>
            <person name="Basaglia M."/>
            <person name="Favaro L."/>
            <person name="Casella S."/>
            <person name="Squartini A."/>
        </authorList>
    </citation>
    <scope>NUCLEOTIDE SEQUENCE [LARGE SCALE GENOMIC DNA]</scope>
    <source>
        <strain evidence="2 4">HCNT1</strain>
    </source>
</reference>
<proteinExistence type="predicted"/>
<dbReference type="SUPFAM" id="SSF56037">
    <property type="entry name" value="PheT/TilS domain"/>
    <property type="match status" value="1"/>
</dbReference>
<dbReference type="Gene3D" id="3.50.40.10">
    <property type="entry name" value="Phenylalanyl-trna Synthetase, Chain B, domain 3"/>
    <property type="match status" value="1"/>
</dbReference>
<dbReference type="SMART" id="SM00873">
    <property type="entry name" value="B3_4"/>
    <property type="match status" value="1"/>
</dbReference>
<evidence type="ECO:0000313" key="3">
    <source>
        <dbReference type="EMBL" id="UWU19055.1"/>
    </source>
</evidence>
<dbReference type="GO" id="GO:0003723">
    <property type="term" value="F:RNA binding"/>
    <property type="evidence" value="ECO:0007669"/>
    <property type="project" value="InterPro"/>
</dbReference>
<dbReference type="InterPro" id="IPR005146">
    <property type="entry name" value="B3/B4_tRNA-bd"/>
</dbReference>
<accession>A0A2N0DG70</accession>
<keyword evidence="5" id="KW-1185">Reference proteome</keyword>
<dbReference type="OrthoDB" id="276580at2"/>
<reference evidence="3" key="3">
    <citation type="submission" date="2022-09" db="EMBL/GenBank/DDBJ databases">
        <title>Australian commercial rhizobial inoculants.</title>
        <authorList>
            <person name="Kohlmeier M.G."/>
            <person name="O'Hara G.W."/>
            <person name="Colombi E."/>
            <person name="Ramsay J.P."/>
            <person name="Terpolilli J."/>
        </authorList>
    </citation>
    <scope>NUCLEOTIDE SEQUENCE</scope>
    <source>
        <strain evidence="3">WSM1592</strain>
        <plasmid evidence="3">pWSM1592_1</plasmid>
    </source>
</reference>
<reference evidence="2 4" key="1">
    <citation type="submission" date="2017-11" db="EMBL/GenBank/DDBJ databases">
        <authorList>
            <person name="Han C.G."/>
        </authorList>
    </citation>
    <scope>NUCLEOTIDE SEQUENCE [LARGE SCALE GENOMIC DNA]</scope>
    <source>
        <strain evidence="2 4">HCNT1</strain>
    </source>
</reference>
<name>A0A2N0DG70_RHISU</name>
<dbReference type="GO" id="GO:0004826">
    <property type="term" value="F:phenylalanine-tRNA ligase activity"/>
    <property type="evidence" value="ECO:0007669"/>
    <property type="project" value="InterPro"/>
</dbReference>
<evidence type="ECO:0000313" key="4">
    <source>
        <dbReference type="Proteomes" id="UP000232164"/>
    </source>
</evidence>
<evidence type="ECO:0000313" key="2">
    <source>
        <dbReference type="EMBL" id="PKA45076.1"/>
    </source>
</evidence>
<dbReference type="Proteomes" id="UP000232164">
    <property type="component" value="Unassembled WGS sequence"/>
</dbReference>